<dbReference type="EMBL" id="LT963409">
    <property type="protein sequence ID" value="SOS40005.1"/>
    <property type="molecule type" value="Genomic_DNA"/>
</dbReference>
<dbReference type="AlphaFoldDB" id="A0A2K4WVS9"/>
<name>A0A2K4WVS9_PSESX</name>
<accession>A0A2K4WVS9</accession>
<reference evidence="1 2" key="1">
    <citation type="submission" date="2017-11" db="EMBL/GenBank/DDBJ databases">
        <authorList>
            <person name="Han C.G."/>
        </authorList>
    </citation>
    <scope>NUCLEOTIDE SEQUENCE [LARGE SCALE GENOMIC DNA]</scope>
    <source>
        <strain evidence="1">CFBP3840</strain>
    </source>
</reference>
<protein>
    <submittedName>
        <fullName evidence="1">Uncharacterized protein</fullName>
    </submittedName>
</protein>
<proteinExistence type="predicted"/>
<evidence type="ECO:0000313" key="1">
    <source>
        <dbReference type="EMBL" id="SOS40005.1"/>
    </source>
</evidence>
<sequence>MKLTRTQQVYFEKYTKDLIALALQGSSPEVNTDYLISLIDFKDFGKRFGEVVLDKCSYTDLKAADKAYSDPAVIRATIAIEDAIATIVPSADDLKNVQFMAGVLTSGAFKGDQMMNALEDARPEIQEQAIKNLTAKA</sequence>
<gene>
    <name evidence="1" type="ORF">CFBP3840_02962</name>
</gene>
<dbReference type="RefSeq" id="WP_060403645.1">
    <property type="nucleotide sequence ID" value="NZ_LT963409.1"/>
</dbReference>
<evidence type="ECO:0000313" key="2">
    <source>
        <dbReference type="Proteomes" id="UP000238095"/>
    </source>
</evidence>
<organism evidence="1 2">
    <name type="scientific">Pseudomonas syringae</name>
    <dbReference type="NCBI Taxonomy" id="317"/>
    <lineage>
        <taxon>Bacteria</taxon>
        <taxon>Pseudomonadati</taxon>
        <taxon>Pseudomonadota</taxon>
        <taxon>Gammaproteobacteria</taxon>
        <taxon>Pseudomonadales</taxon>
        <taxon>Pseudomonadaceae</taxon>
        <taxon>Pseudomonas</taxon>
    </lineage>
</organism>
<dbReference type="Proteomes" id="UP000238095">
    <property type="component" value="Chromosome 1"/>
</dbReference>